<keyword evidence="2" id="KW-0031">Aminopeptidase</keyword>
<dbReference type="OrthoDB" id="9809354at2"/>
<evidence type="ECO:0000256" key="4">
    <source>
        <dbReference type="ARBA" id="ARBA00022801"/>
    </source>
</evidence>
<feature type="domain" description="Cytosol aminopeptidase" evidence="6">
    <location>
        <begin position="325"/>
        <end position="332"/>
    </location>
</feature>
<gene>
    <name evidence="7" type="ORF">DN068_05430</name>
</gene>
<dbReference type="GO" id="GO:0005737">
    <property type="term" value="C:cytoplasm"/>
    <property type="evidence" value="ECO:0007669"/>
    <property type="project" value="InterPro"/>
</dbReference>
<evidence type="ECO:0000256" key="3">
    <source>
        <dbReference type="ARBA" id="ARBA00022670"/>
    </source>
</evidence>
<dbReference type="InterPro" id="IPR011356">
    <property type="entry name" value="Leucine_aapep/pepB"/>
</dbReference>
<dbReference type="CDD" id="cd00433">
    <property type="entry name" value="Peptidase_M17"/>
    <property type="match status" value="1"/>
</dbReference>
<dbReference type="InterPro" id="IPR000819">
    <property type="entry name" value="Peptidase_M17_C"/>
</dbReference>
<evidence type="ECO:0000259" key="6">
    <source>
        <dbReference type="PROSITE" id="PS00631"/>
    </source>
</evidence>
<evidence type="ECO:0000313" key="8">
    <source>
        <dbReference type="Proteomes" id="UP000248745"/>
    </source>
</evidence>
<dbReference type="Proteomes" id="UP000248745">
    <property type="component" value="Unassembled WGS sequence"/>
</dbReference>
<dbReference type="Gene3D" id="3.40.630.10">
    <property type="entry name" value="Zn peptidases"/>
    <property type="match status" value="1"/>
</dbReference>
<protein>
    <submittedName>
        <fullName evidence="7">Peptidase M17</fullName>
    </submittedName>
</protein>
<accession>A0A2W2C187</accession>
<dbReference type="GO" id="GO:0030145">
    <property type="term" value="F:manganese ion binding"/>
    <property type="evidence" value="ECO:0007669"/>
    <property type="project" value="InterPro"/>
</dbReference>
<evidence type="ECO:0000313" key="7">
    <source>
        <dbReference type="EMBL" id="PZF73783.1"/>
    </source>
</evidence>
<dbReference type="AlphaFoldDB" id="A0A2W2C187"/>
<evidence type="ECO:0000256" key="2">
    <source>
        <dbReference type="ARBA" id="ARBA00022438"/>
    </source>
</evidence>
<dbReference type="PRINTS" id="PR00481">
    <property type="entry name" value="LAMNOPPTDASE"/>
</dbReference>
<dbReference type="SUPFAM" id="SSF52949">
    <property type="entry name" value="Macro domain-like"/>
    <property type="match status" value="1"/>
</dbReference>
<keyword evidence="8" id="KW-1185">Reference proteome</keyword>
<dbReference type="SUPFAM" id="SSF53187">
    <property type="entry name" value="Zn-dependent exopeptidases"/>
    <property type="match status" value="1"/>
</dbReference>
<sequence length="478" mass="52847">MEFKIVQKPSKKHLLYIIGNATQVAQLSEISAQEQTFVADMLKQEHQLISINQYNRFVFVYCIKDKKTDTQTSESIRKAGAEMQNICNRQKMEELTIHNISENAHAAYHFAEGMALSNYQFLKYRTEAKKIANTLRLINFTKQSITVKEADQLNILTEAIYKARTLVNEPLNFLTAAQLAKEIAAMGKEAGFKVTTLQKAQIEAEKMGGILSVNRGSILPPTFSVMEYKPRKAINKAPIVLVGKGIVYDTGGLSLKPTPASMDRMKSDMSGAALVTAAMYAVAKMQLPLHVIALVPATENRPGENAYVPGDIITMYSGTTVEVLNTDAEGRLVLADALHWAKRYKPELVIDFATLTGAAAAAIGEHGIVCMGTADDATKQSFRNSGDRQYERLAEFPLWDEYGDMIKSEIADLKNIGGPYGGAITAGKFLQHFTEYPWMHFDIAGVSFATAKRNYVTSGGTAYGVRMLVDFLMHYGKH</sequence>
<dbReference type="PANTHER" id="PTHR11963:SF23">
    <property type="entry name" value="CYTOSOL AMINOPEPTIDASE"/>
    <property type="match status" value="1"/>
</dbReference>
<dbReference type="RefSeq" id="WP_110997881.1">
    <property type="nucleotide sequence ID" value="NZ_QKTW01000009.1"/>
</dbReference>
<dbReference type="Gene3D" id="3.40.220.10">
    <property type="entry name" value="Leucine Aminopeptidase, subunit E, domain 1"/>
    <property type="match status" value="1"/>
</dbReference>
<organism evidence="7 8">
    <name type="scientific">Taibaiella soli</name>
    <dbReference type="NCBI Taxonomy" id="1649169"/>
    <lineage>
        <taxon>Bacteria</taxon>
        <taxon>Pseudomonadati</taxon>
        <taxon>Bacteroidota</taxon>
        <taxon>Chitinophagia</taxon>
        <taxon>Chitinophagales</taxon>
        <taxon>Chitinophagaceae</taxon>
        <taxon>Taibaiella</taxon>
    </lineage>
</organism>
<name>A0A2W2C187_9BACT</name>
<dbReference type="InterPro" id="IPR043472">
    <property type="entry name" value="Macro_dom-like"/>
</dbReference>
<dbReference type="Pfam" id="PF00883">
    <property type="entry name" value="Peptidase_M17"/>
    <property type="match status" value="1"/>
</dbReference>
<keyword evidence="3" id="KW-0645">Protease</keyword>
<dbReference type="EMBL" id="QKTW01000009">
    <property type="protein sequence ID" value="PZF73783.1"/>
    <property type="molecule type" value="Genomic_DNA"/>
</dbReference>
<evidence type="ECO:0000256" key="5">
    <source>
        <dbReference type="ARBA" id="ARBA00023211"/>
    </source>
</evidence>
<comment type="caution">
    <text evidence="7">The sequence shown here is derived from an EMBL/GenBank/DDBJ whole genome shotgun (WGS) entry which is preliminary data.</text>
</comment>
<evidence type="ECO:0000256" key="1">
    <source>
        <dbReference type="ARBA" id="ARBA00009528"/>
    </source>
</evidence>
<dbReference type="GO" id="GO:0006508">
    <property type="term" value="P:proteolysis"/>
    <property type="evidence" value="ECO:0007669"/>
    <property type="project" value="UniProtKB-KW"/>
</dbReference>
<reference evidence="7 8" key="1">
    <citation type="submission" date="2018-06" db="EMBL/GenBank/DDBJ databases">
        <title>Mucibacter soli gen. nov., sp. nov., a new member of the family Chitinophagaceae producing mucin.</title>
        <authorList>
            <person name="Kim M.-K."/>
            <person name="Park S."/>
            <person name="Kim T.-S."/>
            <person name="Joung Y."/>
            <person name="Han J.-H."/>
            <person name="Kim S.B."/>
        </authorList>
    </citation>
    <scope>NUCLEOTIDE SEQUENCE [LARGE SCALE GENOMIC DNA]</scope>
    <source>
        <strain evidence="7 8">R1-15</strain>
    </source>
</reference>
<proteinExistence type="inferred from homology"/>
<dbReference type="PROSITE" id="PS00631">
    <property type="entry name" value="CYTOSOL_AP"/>
    <property type="match status" value="1"/>
</dbReference>
<keyword evidence="4" id="KW-0378">Hydrolase</keyword>
<dbReference type="PANTHER" id="PTHR11963">
    <property type="entry name" value="LEUCINE AMINOPEPTIDASE-RELATED"/>
    <property type="match status" value="1"/>
</dbReference>
<dbReference type="GO" id="GO:0070006">
    <property type="term" value="F:metalloaminopeptidase activity"/>
    <property type="evidence" value="ECO:0007669"/>
    <property type="project" value="InterPro"/>
</dbReference>
<comment type="similarity">
    <text evidence="1">Belongs to the peptidase M17 family.</text>
</comment>
<keyword evidence="5" id="KW-0464">Manganese</keyword>